<evidence type="ECO:0008006" key="4">
    <source>
        <dbReference type="Google" id="ProtNLM"/>
    </source>
</evidence>
<evidence type="ECO:0000256" key="1">
    <source>
        <dbReference type="SAM" id="Phobius"/>
    </source>
</evidence>
<dbReference type="OrthoDB" id="6059252at2"/>
<keyword evidence="1" id="KW-0472">Membrane</keyword>
<gene>
    <name evidence="2" type="ORF">BX591_105118</name>
</gene>
<protein>
    <recommendedName>
        <fullName evidence="4">Anti-sigma F factor</fullName>
    </recommendedName>
</protein>
<dbReference type="AlphaFoldDB" id="A0A329CL20"/>
<feature type="transmembrane region" description="Helical" evidence="1">
    <location>
        <begin position="132"/>
        <end position="150"/>
    </location>
</feature>
<dbReference type="EMBL" id="QLTK01000005">
    <property type="protein sequence ID" value="RAS35399.1"/>
    <property type="molecule type" value="Genomic_DNA"/>
</dbReference>
<evidence type="ECO:0000313" key="3">
    <source>
        <dbReference type="Proteomes" id="UP000248918"/>
    </source>
</evidence>
<dbReference type="InterPro" id="IPR009495">
    <property type="entry name" value="NrsF"/>
</dbReference>
<dbReference type="Pfam" id="PF06532">
    <property type="entry name" value="NrsF"/>
    <property type="match status" value="1"/>
</dbReference>
<reference evidence="2 3" key="1">
    <citation type="submission" date="2018-06" db="EMBL/GenBank/DDBJ databases">
        <title>Genomic Encyclopedia of Type Strains, Phase III (KMG-III): the genomes of soil and plant-associated and newly described type strains.</title>
        <authorList>
            <person name="Whitman W."/>
        </authorList>
    </citation>
    <scope>NUCLEOTIDE SEQUENCE [LARGE SCALE GENOMIC DNA]</scope>
    <source>
        <strain evidence="2 3">LMG 23644</strain>
    </source>
</reference>
<name>A0A329CL20_9BURK</name>
<proteinExistence type="predicted"/>
<feature type="transmembrane region" description="Helical" evidence="1">
    <location>
        <begin position="189"/>
        <end position="208"/>
    </location>
</feature>
<evidence type="ECO:0000313" key="2">
    <source>
        <dbReference type="EMBL" id="RAS35399.1"/>
    </source>
</evidence>
<feature type="transmembrane region" description="Helical" evidence="1">
    <location>
        <begin position="157"/>
        <end position="177"/>
    </location>
</feature>
<feature type="transmembrane region" description="Helical" evidence="1">
    <location>
        <begin position="59"/>
        <end position="82"/>
    </location>
</feature>
<accession>A0A329CL20</accession>
<keyword evidence="1" id="KW-0812">Transmembrane</keyword>
<organism evidence="2 3">
    <name type="scientific">Paraburkholderia bryophila</name>
    <dbReference type="NCBI Taxonomy" id="420952"/>
    <lineage>
        <taxon>Bacteria</taxon>
        <taxon>Pseudomonadati</taxon>
        <taxon>Pseudomonadota</taxon>
        <taxon>Betaproteobacteria</taxon>
        <taxon>Burkholderiales</taxon>
        <taxon>Burkholderiaceae</taxon>
        <taxon>Paraburkholderia</taxon>
    </lineage>
</organism>
<feature type="transmembrane region" description="Helical" evidence="1">
    <location>
        <begin position="94"/>
        <end position="112"/>
    </location>
</feature>
<dbReference type="RefSeq" id="WP_111931154.1">
    <property type="nucleotide sequence ID" value="NZ_CADFFP010000006.1"/>
</dbReference>
<comment type="caution">
    <text evidence="2">The sequence shown here is derived from an EMBL/GenBank/DDBJ whole genome shotgun (WGS) entry which is preliminary data.</text>
</comment>
<keyword evidence="1" id="KW-1133">Transmembrane helix</keyword>
<sequence>MKTDDLISLLATGAAPVDRHLLARRFSLAMLVGAVGATLLVAVLLGVRRDLAEVAATPIFWAKIALPLCLMLGALQLSTRLARPGTALSASGRLLVAVPVAVVWLAGLYVVMSASPDARLALVLGKTWRVCPFNITMLSVPGFIAIFWALKGLAPTRLALAGAAGGLLAGSTATLAYCLHCPEMGIPFWGAWYLLGMLVPTLIGALLGPRLLRW</sequence>
<dbReference type="Proteomes" id="UP000248918">
    <property type="component" value="Unassembled WGS sequence"/>
</dbReference>
<feature type="transmembrane region" description="Helical" evidence="1">
    <location>
        <begin position="28"/>
        <end position="47"/>
    </location>
</feature>